<protein>
    <submittedName>
        <fullName evidence="1">Putative cytoplasmic protein</fullName>
    </submittedName>
</protein>
<evidence type="ECO:0000313" key="2">
    <source>
        <dbReference type="Proteomes" id="UP000254762"/>
    </source>
</evidence>
<name>A0A379SXI6_SALER</name>
<dbReference type="EMBL" id="UGXD01000002">
    <property type="protein sequence ID" value="SUG32990.1"/>
    <property type="molecule type" value="Genomic_DNA"/>
</dbReference>
<gene>
    <name evidence="1" type="primary">ycgN_1</name>
    <name evidence="1" type="ORF">NCTC7304_02450</name>
</gene>
<evidence type="ECO:0000313" key="1">
    <source>
        <dbReference type="EMBL" id="SUG32990.1"/>
    </source>
</evidence>
<organism evidence="1 2">
    <name type="scientific">Salmonella enterica subsp. arizonae</name>
    <dbReference type="NCBI Taxonomy" id="59203"/>
    <lineage>
        <taxon>Bacteria</taxon>
        <taxon>Pseudomonadati</taxon>
        <taxon>Pseudomonadota</taxon>
        <taxon>Gammaproteobacteria</taxon>
        <taxon>Enterobacterales</taxon>
        <taxon>Enterobacteriaceae</taxon>
        <taxon>Salmonella</taxon>
    </lineage>
</organism>
<sequence length="33" mass="3906">MSDIPFWQRKTLDEMTDAEWGVAVRWLRPVLSA</sequence>
<reference evidence="1 2" key="1">
    <citation type="submission" date="2018-06" db="EMBL/GenBank/DDBJ databases">
        <authorList>
            <consortium name="Pathogen Informatics"/>
            <person name="Doyle S."/>
        </authorList>
    </citation>
    <scope>NUCLEOTIDE SEQUENCE [LARGE SCALE GENOMIC DNA]</scope>
    <source>
        <strain evidence="1 2">NCTC7304</strain>
    </source>
</reference>
<dbReference type="AlphaFoldDB" id="A0A379SXI6"/>
<proteinExistence type="predicted"/>
<dbReference type="Proteomes" id="UP000254762">
    <property type="component" value="Unassembled WGS sequence"/>
</dbReference>
<accession>A0A379SXI6</accession>